<feature type="compositionally biased region" description="Basic and acidic residues" evidence="1">
    <location>
        <begin position="743"/>
        <end position="763"/>
    </location>
</feature>
<protein>
    <submittedName>
        <fullName evidence="2">Uncharacterized protein</fullName>
    </submittedName>
</protein>
<feature type="region of interest" description="Disordered" evidence="1">
    <location>
        <begin position="450"/>
        <end position="502"/>
    </location>
</feature>
<organism evidence="2">
    <name type="scientific">Chromera velia CCMP2878</name>
    <dbReference type="NCBI Taxonomy" id="1169474"/>
    <lineage>
        <taxon>Eukaryota</taxon>
        <taxon>Sar</taxon>
        <taxon>Alveolata</taxon>
        <taxon>Colpodellida</taxon>
        <taxon>Chromeraceae</taxon>
        <taxon>Chromera</taxon>
    </lineage>
</organism>
<feature type="region of interest" description="Disordered" evidence="1">
    <location>
        <begin position="805"/>
        <end position="998"/>
    </location>
</feature>
<evidence type="ECO:0000313" key="2">
    <source>
        <dbReference type="EMBL" id="CEM28102.1"/>
    </source>
</evidence>
<feature type="compositionally biased region" description="Basic and acidic residues" evidence="1">
    <location>
        <begin position="620"/>
        <end position="631"/>
    </location>
</feature>
<accession>A0A0G4GF28</accession>
<feature type="compositionally biased region" description="Basic residues" evidence="1">
    <location>
        <begin position="223"/>
        <end position="232"/>
    </location>
</feature>
<feature type="compositionally biased region" description="Basic and acidic residues" evidence="1">
    <location>
        <begin position="162"/>
        <end position="199"/>
    </location>
</feature>
<sequence>MQHQNQQPLARKKTRSILPRASPRSTAHSARLSKKLEGSPSSPIFSPLTVDTPIAEGLAQHTNDSRSPAIQLLPPADGGTEAPVQIHGEKLPQPPKVSPAVLRALHHRLPAYSRLQSFDAPCDISKLGGLPRRLPSRDLRAALENIRKSCLRLRQEFAPDLDSRKDDYGKKGRGKGGKEKTKPQQQREEAEGKQREEVLSLRPLPLTIHRNQKADECLNPPKDKRHFVRRKSEHRDSGTGTHSGSAPPPDLELDVDLDSAPFVFEEVLSSIERLTDLVGKFSAHLKNLSADDFLGQTGMGTMAGLQRAKSTASIASKAGGDKPQLGKRGSMTLTKLQPSAAASAQPTSALQAAILETLPFLPDSSDNDRQGVLSVSAEARVKIRVQAARVGSAPFANRPLYFPFPDLFIPQRAKGASTSPSRKGSRSHSLAFSRTNSRLLDLSLTSAAGTHDGLSLHGRSGTRDTLADDESQIPPRDPSEPSPQSLKSTRTDDALSEGDFMSTAGVPASASIAAWPTVHEVKLLQGAKLEGEEEDKEADKEDSEEKKREKEKEAEGEPKVQKRRESISFRRESVSQRRESVSGKESSPEKEKQAREKELEKEKEKEEQQNRKRRSKDRARRREAARQEWKRRIINQSSQQRMDKLTKVPTYNHRILGERGVSDSVSESVPVLLHILKDREQVALQSGGTGEGGVGAGPEDFEDEPREEHLKRVLVAELQLAVALGVSHQRLLDLQGLHLQREQEVRERRLDRERNGTGSEGKRTAGTGEDPASRREKDIRRVSRIFGFLEHPKGDVAALLTERPLAPVSNPPSGATSARSLRSAHRPEPSRPSLLKVTTSPPPRTADTPASPSMPPSPETRSASPSVSPAERDSSRRVHSTPPSGSLDLLPPPHAASASSLPPLVPSPSSKKVRLFLDQPEDDRSPGANSGGKSSVGGSPDPTHASPGVDVSLPINLTIDIGPCRPASGSSSKRGHRRHHQMTQGEKLAKKERRRQVDKQMKALQDFSTNSVEYSECKSLVVSAAVISAIASAPSLEPPADNSGVFREGKQVESLAGVSLASATALSGGFAHRMKRPKGAVACGLRARLDPVKRLTALGTELMINLGAADEVSEKKLNNAFSKQKFLNTPVGDGVRSSFGFPEETDRNERGSVRGGRGSLISILGDNSPGRAGSTLGETYGSTAMTAVKTAARGSITIAAPPEDVTPTSQAPAGDKGKQRLSIAVSQGGASTTSAASKGAMALDALKPLGGRAGSPTNSSPSADAAAGPAQPRVSLHSENRRQQDSSPDGSVFSPLRSAATGTNTNKKFLNQAHVELEEVEAFVRKQMVPDGTALMFLSEELLQRRYAYVRALKAFEEGREAHWKESRNIAQYLTRIGFKPRDVENLTKVLQFVPLPSAPKKNVLLRMSDEDLVVLIAQAHQVGS</sequence>
<feature type="compositionally biased region" description="Low complexity" evidence="1">
    <location>
        <begin position="1224"/>
        <end position="1242"/>
    </location>
</feature>
<feature type="compositionally biased region" description="Polar residues" evidence="1">
    <location>
        <begin position="927"/>
        <end position="937"/>
    </location>
</feature>
<feature type="region of interest" description="Disordered" evidence="1">
    <location>
        <begin position="1198"/>
        <end position="1305"/>
    </location>
</feature>
<feature type="compositionally biased region" description="Low complexity" evidence="1">
    <location>
        <begin position="1259"/>
        <end position="1272"/>
    </location>
</feature>
<feature type="region of interest" description="Disordered" evidence="1">
    <location>
        <begin position="162"/>
        <end position="252"/>
    </location>
</feature>
<feature type="region of interest" description="Disordered" evidence="1">
    <location>
        <begin position="1"/>
        <end position="95"/>
    </location>
</feature>
<name>A0A0G4GF28_9ALVE</name>
<feature type="compositionally biased region" description="Basic and acidic residues" evidence="1">
    <location>
        <begin position="537"/>
        <end position="610"/>
    </location>
</feature>
<dbReference type="EMBL" id="CDMZ01001148">
    <property type="protein sequence ID" value="CEM28102.1"/>
    <property type="molecule type" value="Genomic_DNA"/>
</dbReference>
<gene>
    <name evidence="2" type="ORF">Cvel_4620</name>
</gene>
<dbReference type="VEuPathDB" id="CryptoDB:Cvel_4620"/>
<proteinExistence type="predicted"/>
<feature type="region of interest" description="Disordered" evidence="1">
    <location>
        <begin position="1137"/>
        <end position="1178"/>
    </location>
</feature>
<feature type="region of interest" description="Disordered" evidence="1">
    <location>
        <begin position="743"/>
        <end position="776"/>
    </location>
</feature>
<feature type="compositionally biased region" description="Polar residues" evidence="1">
    <location>
        <begin position="811"/>
        <end position="820"/>
    </location>
</feature>
<reference evidence="2" key="1">
    <citation type="submission" date="2014-11" db="EMBL/GenBank/DDBJ databases">
        <authorList>
            <person name="Otto D Thomas"/>
            <person name="Naeem Raeece"/>
        </authorList>
    </citation>
    <scope>NUCLEOTIDE SEQUENCE</scope>
</reference>
<feature type="compositionally biased region" description="Low complexity" evidence="1">
    <location>
        <begin position="880"/>
        <end position="910"/>
    </location>
</feature>
<evidence type="ECO:0000256" key="1">
    <source>
        <dbReference type="SAM" id="MobiDB-lite"/>
    </source>
</evidence>
<feature type="region of interest" description="Disordered" evidence="1">
    <location>
        <begin position="526"/>
        <end position="646"/>
    </location>
</feature>